<protein>
    <submittedName>
        <fullName evidence="1">Uncharacterized protein</fullName>
    </submittedName>
</protein>
<evidence type="ECO:0000313" key="2">
    <source>
        <dbReference type="Proteomes" id="UP000221947"/>
    </source>
</evidence>
<accession>A0A0R8UCP9</accession>
<organism evidence="1 2">
    <name type="scientific">Sinorhizobium phage phiM7</name>
    <dbReference type="NCBI Taxonomy" id="1647403"/>
    <lineage>
        <taxon>Viruses</taxon>
        <taxon>Duplodnaviria</taxon>
        <taxon>Heunggongvirae</taxon>
        <taxon>Uroviricota</taxon>
        <taxon>Caudoviricetes</taxon>
        <taxon>Emdodecavirus</taxon>
        <taxon>Emdodecavirus M7</taxon>
    </lineage>
</organism>
<reference evidence="2" key="1">
    <citation type="submission" date="2015-04" db="EMBL/GenBank/DDBJ databases">
        <authorList>
            <person name="Schouten J.T."/>
            <person name="Crockett J.T."/>
            <person name="Hodson T.S."/>
            <person name="Hyde J.R."/>
            <person name="Smith T.A."/>
            <person name="Merrill B.D."/>
            <person name="Crook M.B."/>
            <person name="Griffitts J.S."/>
            <person name="Burnett S.H."/>
            <person name="Grose J.H."/>
            <person name="Breakwell D.P."/>
        </authorList>
    </citation>
    <scope>NUCLEOTIDE SEQUENCE [LARGE SCALE GENOMIC DNA]</scope>
</reference>
<evidence type="ECO:0000313" key="1">
    <source>
        <dbReference type="EMBL" id="AKZ65588.1"/>
    </source>
</evidence>
<gene>
    <name evidence="1" type="ORF">PHIM7_115</name>
</gene>
<proteinExistence type="predicted"/>
<keyword evidence="2" id="KW-1185">Reference proteome</keyword>
<sequence length="32" mass="3822">MSIRHKLIEWLSQGDMIILNRNQLVQGNRRDS</sequence>
<dbReference type="Proteomes" id="UP000221947">
    <property type="component" value="Segment"/>
</dbReference>
<dbReference type="EMBL" id="KR052480">
    <property type="protein sequence ID" value="AKZ65588.1"/>
    <property type="molecule type" value="Genomic_DNA"/>
</dbReference>
<name>A0A0R8UCP9_9CAUD</name>